<evidence type="ECO:0000256" key="4">
    <source>
        <dbReference type="ARBA" id="ARBA00023180"/>
    </source>
</evidence>
<keyword evidence="6" id="KW-0812">Transmembrane</keyword>
<dbReference type="InterPro" id="IPR013783">
    <property type="entry name" value="Ig-like_fold"/>
</dbReference>
<dbReference type="PROSITE" id="PS50835">
    <property type="entry name" value="IG_LIKE"/>
    <property type="match status" value="1"/>
</dbReference>
<evidence type="ECO:0000313" key="9">
    <source>
        <dbReference type="Proteomes" id="UP000314987"/>
    </source>
</evidence>
<dbReference type="PANTHER" id="PTHR12080:SF121">
    <property type="entry name" value="IG-LIKE DOMAIN-CONTAINING PROTEIN-RELATED"/>
    <property type="match status" value="1"/>
</dbReference>
<dbReference type="InterPro" id="IPR015631">
    <property type="entry name" value="CD2/SLAM_rcpt"/>
</dbReference>
<evidence type="ECO:0000256" key="2">
    <source>
        <dbReference type="ARBA" id="ARBA00022729"/>
    </source>
</evidence>
<keyword evidence="2" id="KW-0732">Signal</keyword>
<dbReference type="Pfam" id="PF07686">
    <property type="entry name" value="V-set"/>
    <property type="match status" value="1"/>
</dbReference>
<dbReference type="InterPro" id="IPR007110">
    <property type="entry name" value="Ig-like_dom"/>
</dbReference>
<keyword evidence="3 6" id="KW-0472">Membrane</keyword>
<proteinExistence type="predicted"/>
<evidence type="ECO:0000313" key="8">
    <source>
        <dbReference type="Ensembl" id="ENSVURP00010018073.1"/>
    </source>
</evidence>
<evidence type="ECO:0000256" key="3">
    <source>
        <dbReference type="ARBA" id="ARBA00023136"/>
    </source>
</evidence>
<keyword evidence="9" id="KW-1185">Reference proteome</keyword>
<dbReference type="GeneID" id="114050015"/>
<accession>A0A4X2L282</accession>
<gene>
    <name evidence="8" type="primary">LOC114050015</name>
</gene>
<feature type="region of interest" description="Disordered" evidence="5">
    <location>
        <begin position="308"/>
        <end position="340"/>
    </location>
</feature>
<dbReference type="AlphaFoldDB" id="A0A4X2L282"/>
<reference evidence="8" key="3">
    <citation type="submission" date="2025-09" db="UniProtKB">
        <authorList>
            <consortium name="Ensembl"/>
        </authorList>
    </citation>
    <scope>IDENTIFICATION</scope>
</reference>
<evidence type="ECO:0000256" key="5">
    <source>
        <dbReference type="SAM" id="MobiDB-lite"/>
    </source>
</evidence>
<keyword evidence="4" id="KW-0325">Glycoprotein</keyword>
<dbReference type="GO" id="GO:0016020">
    <property type="term" value="C:membrane"/>
    <property type="evidence" value="ECO:0007669"/>
    <property type="project" value="UniProtKB-SubCell"/>
</dbReference>
<protein>
    <recommendedName>
        <fullName evidence="7">Ig-like domain-containing protein</fullName>
    </recommendedName>
</protein>
<dbReference type="RefSeq" id="XP_027727330.1">
    <property type="nucleotide sequence ID" value="XM_027871529.1"/>
</dbReference>
<dbReference type="OrthoDB" id="9835793at2759"/>
<dbReference type="GeneTree" id="ENSGT01030000234540"/>
<dbReference type="STRING" id="29139.ENSVURP00010018073"/>
<dbReference type="Gene3D" id="2.60.40.10">
    <property type="entry name" value="Immunoglobulins"/>
    <property type="match status" value="2"/>
</dbReference>
<dbReference type="InterPro" id="IPR036179">
    <property type="entry name" value="Ig-like_dom_sf"/>
</dbReference>
<feature type="domain" description="Ig-like" evidence="7">
    <location>
        <begin position="153"/>
        <end position="237"/>
    </location>
</feature>
<name>A0A4X2L282_VOMUR</name>
<dbReference type="CDD" id="cd00096">
    <property type="entry name" value="Ig"/>
    <property type="match status" value="1"/>
</dbReference>
<dbReference type="Ensembl" id="ENSVURT00010020537.1">
    <property type="protein sequence ID" value="ENSVURP00010018073.1"/>
    <property type="gene ID" value="ENSVURG00010013799.1"/>
</dbReference>
<dbReference type="Proteomes" id="UP000314987">
    <property type="component" value="Unassembled WGS sequence"/>
</dbReference>
<organism evidence="8 9">
    <name type="scientific">Vombatus ursinus</name>
    <name type="common">Common wombat</name>
    <dbReference type="NCBI Taxonomy" id="29139"/>
    <lineage>
        <taxon>Eukaryota</taxon>
        <taxon>Metazoa</taxon>
        <taxon>Chordata</taxon>
        <taxon>Craniata</taxon>
        <taxon>Vertebrata</taxon>
        <taxon>Euteleostomi</taxon>
        <taxon>Mammalia</taxon>
        <taxon>Metatheria</taxon>
        <taxon>Diprotodontia</taxon>
        <taxon>Vombatidae</taxon>
        <taxon>Vombatus</taxon>
    </lineage>
</organism>
<dbReference type="PANTHER" id="PTHR12080">
    <property type="entry name" value="SIGNALING LYMPHOCYTIC ACTIVATION MOLECULE"/>
    <property type="match status" value="1"/>
</dbReference>
<evidence type="ECO:0000256" key="6">
    <source>
        <dbReference type="SAM" id="Phobius"/>
    </source>
</evidence>
<dbReference type="OMA" id="FANKLVC"/>
<keyword evidence="6" id="KW-1133">Transmembrane helix</keyword>
<feature type="compositionally biased region" description="Low complexity" evidence="5">
    <location>
        <begin position="311"/>
        <end position="322"/>
    </location>
</feature>
<evidence type="ECO:0000256" key="1">
    <source>
        <dbReference type="ARBA" id="ARBA00004370"/>
    </source>
</evidence>
<reference evidence="9" key="1">
    <citation type="submission" date="2018-12" db="EMBL/GenBank/DDBJ databases">
        <authorList>
            <person name="Yazar S."/>
        </authorList>
    </citation>
    <scope>NUCLEOTIDE SEQUENCE [LARGE SCALE GENOMIC DNA]</scope>
</reference>
<dbReference type="SUPFAM" id="SSF48726">
    <property type="entry name" value="Immunoglobulin"/>
    <property type="match status" value="1"/>
</dbReference>
<feature type="transmembrane region" description="Helical" evidence="6">
    <location>
        <begin position="254"/>
        <end position="275"/>
    </location>
</feature>
<comment type="subcellular location">
    <subcellularLocation>
        <location evidence="1">Membrane</location>
    </subcellularLocation>
</comment>
<evidence type="ECO:0000259" key="7">
    <source>
        <dbReference type="PROSITE" id="PS50835"/>
    </source>
</evidence>
<sequence length="340" mass="38572">MCRSPMKVLFANKLVCFQLPRVLGALVCLLGAWTSGAQSSGIQTSLHGIKGGSILFHLNISSGEEIKMITWSFESNKSHHILFHFKPEDESLTWENPENRYEQRVHVTSNTASLSIGNLTFEDHGCYRARIQYSTAELYDQSFFLSVDEPIFPEIKVLSNFLTSDWCNLTLACSVLGATKEVIVTWESGDIPNILSQEERLGLLFNSSILNLSLPRSVQNSSLTCIAKNPAEQKNSTLYLRDACKNSNLSKQHWQIGIFLLLILLGILGIGLWIYRRKEKKNEVMESSKNQRNSDNSIQYAVLNPDRRPEVQNQCQEACEQQPPERELPTTIYSEIKRTR</sequence>
<reference evidence="8" key="2">
    <citation type="submission" date="2025-08" db="UniProtKB">
        <authorList>
            <consortium name="Ensembl"/>
        </authorList>
    </citation>
    <scope>IDENTIFICATION</scope>
</reference>
<dbReference type="InterPro" id="IPR013106">
    <property type="entry name" value="Ig_V-set"/>
</dbReference>